<reference evidence="2 3" key="1">
    <citation type="journal article" date="2010" name="BMC Genomics">
        <title>Genome sequence of the pattern forming Paenibacillus vortex bacterium reveals potential for thriving in complex environments.</title>
        <authorList>
            <person name="Sirota-Madi A."/>
            <person name="Olender T."/>
            <person name="Helman Y."/>
            <person name="Ingham C."/>
            <person name="Brainis I."/>
            <person name="Roth D."/>
            <person name="Hagi E."/>
            <person name="Brodsky L."/>
            <person name="Leshkowitz D."/>
            <person name="Galatenko V."/>
            <person name="Nikolaev V."/>
            <person name="Mugasimangalam R.C."/>
            <person name="Bransburg-Zabary S."/>
            <person name="Gutnick D.L."/>
            <person name="Lancet D."/>
            <person name="Ben-Jacob E."/>
        </authorList>
    </citation>
    <scope>NUCLEOTIDE SEQUENCE [LARGE SCALE GENOMIC DNA]</scope>
    <source>
        <strain evidence="2 3">V453</strain>
    </source>
</reference>
<keyword evidence="3" id="KW-1185">Reference proteome</keyword>
<feature type="region of interest" description="Disordered" evidence="1">
    <location>
        <begin position="13"/>
        <end position="33"/>
    </location>
</feature>
<accession>A0A2R9T278</accession>
<dbReference type="EMBL" id="ADHJ01000001">
    <property type="protein sequence ID" value="EFU43839.1"/>
    <property type="molecule type" value="Genomic_DNA"/>
</dbReference>
<sequence length="33" mass="3745">MNIDAQTLIKMREPHTQKLNKSDLQGHLGSINI</sequence>
<evidence type="ECO:0000313" key="3">
    <source>
        <dbReference type="Proteomes" id="UP000003094"/>
    </source>
</evidence>
<protein>
    <submittedName>
        <fullName evidence="2">Uncharacterized protein</fullName>
    </submittedName>
</protein>
<name>A0A2R9T278_9BACL</name>
<organism evidence="2 3">
    <name type="scientific">Paenibacillus vortex V453</name>
    <dbReference type="NCBI Taxonomy" id="715225"/>
    <lineage>
        <taxon>Bacteria</taxon>
        <taxon>Bacillati</taxon>
        <taxon>Bacillota</taxon>
        <taxon>Bacilli</taxon>
        <taxon>Bacillales</taxon>
        <taxon>Paenibacillaceae</taxon>
        <taxon>Paenibacillus</taxon>
    </lineage>
</organism>
<comment type="caution">
    <text evidence="2">The sequence shown here is derived from an EMBL/GenBank/DDBJ whole genome shotgun (WGS) entry which is preliminary data.</text>
</comment>
<dbReference type="AlphaFoldDB" id="A0A2R9T278"/>
<dbReference type="KEGG" id="pvo:PVOR_01460"/>
<evidence type="ECO:0000256" key="1">
    <source>
        <dbReference type="SAM" id="MobiDB-lite"/>
    </source>
</evidence>
<gene>
    <name evidence="2" type="ORF">PVOR_01460</name>
</gene>
<proteinExistence type="predicted"/>
<evidence type="ECO:0000313" key="2">
    <source>
        <dbReference type="EMBL" id="EFU43839.1"/>
    </source>
</evidence>
<dbReference type="Proteomes" id="UP000003094">
    <property type="component" value="Unassembled WGS sequence"/>
</dbReference>